<dbReference type="OrthoDB" id="9783100at2"/>
<organism evidence="5 6">
    <name type="scientific">Roseospira navarrensis</name>
    <dbReference type="NCBI Taxonomy" id="140058"/>
    <lineage>
        <taxon>Bacteria</taxon>
        <taxon>Pseudomonadati</taxon>
        <taxon>Pseudomonadota</taxon>
        <taxon>Alphaproteobacteria</taxon>
        <taxon>Rhodospirillales</taxon>
        <taxon>Rhodospirillaceae</taxon>
        <taxon>Roseospira</taxon>
    </lineage>
</organism>
<protein>
    <submittedName>
        <fullName evidence="5">Efflux transporter outer membrane subunit</fullName>
    </submittedName>
</protein>
<feature type="region of interest" description="Disordered" evidence="4">
    <location>
        <begin position="108"/>
        <end position="127"/>
    </location>
</feature>
<keyword evidence="2" id="KW-0732">Signal</keyword>
<keyword evidence="3" id="KW-0175">Coiled coil</keyword>
<keyword evidence="2" id="KW-0449">Lipoprotein</keyword>
<evidence type="ECO:0000256" key="4">
    <source>
        <dbReference type="SAM" id="MobiDB-lite"/>
    </source>
</evidence>
<dbReference type="EMBL" id="WIVE01000023">
    <property type="protein sequence ID" value="MQX36655.1"/>
    <property type="molecule type" value="Genomic_DNA"/>
</dbReference>
<feature type="chain" id="PRO_5031611641" evidence="2">
    <location>
        <begin position="21"/>
        <end position="475"/>
    </location>
</feature>
<dbReference type="GO" id="GO:0015562">
    <property type="term" value="F:efflux transmembrane transporter activity"/>
    <property type="evidence" value="ECO:0007669"/>
    <property type="project" value="InterPro"/>
</dbReference>
<dbReference type="Gene3D" id="2.20.200.10">
    <property type="entry name" value="Outer membrane efflux proteins (OEP)"/>
    <property type="match status" value="1"/>
</dbReference>
<keyword evidence="6" id="KW-1185">Reference proteome</keyword>
<dbReference type="Pfam" id="PF02321">
    <property type="entry name" value="OEP"/>
    <property type="match status" value="2"/>
</dbReference>
<dbReference type="GO" id="GO:0005886">
    <property type="term" value="C:plasma membrane"/>
    <property type="evidence" value="ECO:0007669"/>
    <property type="project" value="UniProtKB-SubCell"/>
</dbReference>
<dbReference type="InterPro" id="IPR003423">
    <property type="entry name" value="OMP_efflux"/>
</dbReference>
<keyword evidence="2" id="KW-0564">Palmitate</keyword>
<gene>
    <name evidence="5" type="ORF">GHC57_09010</name>
</gene>
<keyword evidence="2" id="KW-1134">Transmembrane beta strand</keyword>
<comment type="similarity">
    <text evidence="1 2">Belongs to the outer membrane factor (OMF) (TC 1.B.17) family.</text>
</comment>
<dbReference type="InterPro" id="IPR010131">
    <property type="entry name" value="MdtP/NodT-like"/>
</dbReference>
<keyword evidence="2" id="KW-0812">Transmembrane</keyword>
<dbReference type="NCBIfam" id="TIGR01845">
    <property type="entry name" value="outer_NodT"/>
    <property type="match status" value="1"/>
</dbReference>
<sequence length="475" mass="48560">MRPTPWLTLPAALLLTGCLATVGPDYEAPALETPAAYRTPLALPAGAADHARWWRGFGDPALNALVARALAGNLDIAAARARLKEARAQVGAEDAALSPSLDANAGAGADAALARDPSRDEDTLSGSADAGLSFGWTPDLFGGQRRAVEAAEAEARRRALLRDDLRRQVAADVVRRYLDLARDRASLDLVTASMDLQAQTLGLVRRRYAAGLAAALDVSRAEAQVASTRARRGPLRAGMAEATAALGVLTGGMQTVNAAETAPAALPAFAGGPDIGLPRDLLRARPDVRAAEADLARATAAIGVAEAALYPRLSLPGTLSLSTAGLGTGDVVRSVIGTLAASLDIPLFDGGARRAEIAAAEARAQEALIVYRATLLDAVAEVETALAALEAARERAADLRAAAAASEAAVAQARDLYAQGLVGFLDVLDAERTLLDTRQALLDAETDVARAIADLYAAAGAPVSEGGDGASGGGV</sequence>
<dbReference type="SUPFAM" id="SSF56954">
    <property type="entry name" value="Outer membrane efflux proteins (OEP)"/>
    <property type="match status" value="1"/>
</dbReference>
<evidence type="ECO:0000256" key="1">
    <source>
        <dbReference type="ARBA" id="ARBA00007613"/>
    </source>
</evidence>
<dbReference type="Gene3D" id="1.20.1600.10">
    <property type="entry name" value="Outer membrane efflux proteins (OEP)"/>
    <property type="match status" value="1"/>
</dbReference>
<dbReference type="Proteomes" id="UP000434582">
    <property type="component" value="Unassembled WGS sequence"/>
</dbReference>
<name>A0A7X2D4Y8_9PROT</name>
<accession>A0A7X2D4Y8</accession>
<comment type="subcellular location">
    <subcellularLocation>
        <location evidence="2">Cell membrane</location>
        <topology evidence="2">Lipid-anchor</topology>
    </subcellularLocation>
</comment>
<dbReference type="PROSITE" id="PS51257">
    <property type="entry name" value="PROKAR_LIPOPROTEIN"/>
    <property type="match status" value="1"/>
</dbReference>
<dbReference type="AlphaFoldDB" id="A0A7X2D4Y8"/>
<reference evidence="5 6" key="1">
    <citation type="submission" date="2019-10" db="EMBL/GenBank/DDBJ databases">
        <title>Draft whole-genome sequence of the purple nonsulfur photosynthetic bacterium Roseospira navarrensis DSM 15114.</title>
        <authorList>
            <person name="Kyndt J.A."/>
            <person name="Meyer T.E."/>
        </authorList>
    </citation>
    <scope>NUCLEOTIDE SEQUENCE [LARGE SCALE GENOMIC DNA]</scope>
    <source>
        <strain evidence="5 6">DSM 15114</strain>
    </source>
</reference>
<evidence type="ECO:0000313" key="5">
    <source>
        <dbReference type="EMBL" id="MQX36655.1"/>
    </source>
</evidence>
<comment type="caution">
    <text evidence="5">The sequence shown here is derived from an EMBL/GenBank/DDBJ whole genome shotgun (WGS) entry which is preliminary data.</text>
</comment>
<evidence type="ECO:0000256" key="2">
    <source>
        <dbReference type="RuleBase" id="RU362097"/>
    </source>
</evidence>
<dbReference type="PANTHER" id="PTHR30203">
    <property type="entry name" value="OUTER MEMBRANE CATION EFFLUX PROTEIN"/>
    <property type="match status" value="1"/>
</dbReference>
<feature type="signal peptide" evidence="2">
    <location>
        <begin position="1"/>
        <end position="20"/>
    </location>
</feature>
<keyword evidence="2" id="KW-0472">Membrane</keyword>
<feature type="coiled-coil region" evidence="3">
    <location>
        <begin position="372"/>
        <end position="409"/>
    </location>
</feature>
<proteinExistence type="inferred from homology"/>
<evidence type="ECO:0000313" key="6">
    <source>
        <dbReference type="Proteomes" id="UP000434582"/>
    </source>
</evidence>
<dbReference type="RefSeq" id="WP_153343345.1">
    <property type="nucleotide sequence ID" value="NZ_WIVE01000023.1"/>
</dbReference>
<evidence type="ECO:0000256" key="3">
    <source>
        <dbReference type="SAM" id="Coils"/>
    </source>
</evidence>